<protein>
    <submittedName>
        <fullName evidence="1">Uncharacterized protein</fullName>
    </submittedName>
</protein>
<sequence length="118" mass="13275">LKLVGSLVSNNHFEHEEFQLIWRPKPRVYYFWACSSSLRFTSPLQVCLIVISSDTSAALIARPRSSACRENPILMGVTHVFALKHIPSSVPGDCVLTHGRLFLHLLTSTNKLIQQMSN</sequence>
<comment type="caution">
    <text evidence="1">The sequence shown here is derived from an EMBL/GenBank/DDBJ whole genome shotgun (WGS) entry which is preliminary data.</text>
</comment>
<gene>
    <name evidence="1" type="ORF">TSAR_004082</name>
</gene>
<feature type="non-terminal residue" evidence="1">
    <location>
        <position position="1"/>
    </location>
</feature>
<proteinExistence type="predicted"/>
<dbReference type="Proteomes" id="UP000215335">
    <property type="component" value="Unassembled WGS sequence"/>
</dbReference>
<keyword evidence="2" id="KW-1185">Reference proteome</keyword>
<dbReference type="EMBL" id="NNAY01001236">
    <property type="protein sequence ID" value="OXU24650.1"/>
    <property type="molecule type" value="Genomic_DNA"/>
</dbReference>
<name>A0A232F2D4_9HYME</name>
<organism evidence="1 2">
    <name type="scientific">Trichomalopsis sarcophagae</name>
    <dbReference type="NCBI Taxonomy" id="543379"/>
    <lineage>
        <taxon>Eukaryota</taxon>
        <taxon>Metazoa</taxon>
        <taxon>Ecdysozoa</taxon>
        <taxon>Arthropoda</taxon>
        <taxon>Hexapoda</taxon>
        <taxon>Insecta</taxon>
        <taxon>Pterygota</taxon>
        <taxon>Neoptera</taxon>
        <taxon>Endopterygota</taxon>
        <taxon>Hymenoptera</taxon>
        <taxon>Apocrita</taxon>
        <taxon>Proctotrupomorpha</taxon>
        <taxon>Chalcidoidea</taxon>
        <taxon>Pteromalidae</taxon>
        <taxon>Pteromalinae</taxon>
        <taxon>Trichomalopsis</taxon>
    </lineage>
</organism>
<accession>A0A232F2D4</accession>
<reference evidence="1 2" key="1">
    <citation type="journal article" date="2017" name="Curr. Biol.">
        <title>The Evolution of Venom by Co-option of Single-Copy Genes.</title>
        <authorList>
            <person name="Martinson E.O."/>
            <person name="Mrinalini"/>
            <person name="Kelkar Y.D."/>
            <person name="Chang C.H."/>
            <person name="Werren J.H."/>
        </authorList>
    </citation>
    <scope>NUCLEOTIDE SEQUENCE [LARGE SCALE GENOMIC DNA]</scope>
    <source>
        <strain evidence="1 2">Alberta</strain>
        <tissue evidence="1">Whole body</tissue>
    </source>
</reference>
<evidence type="ECO:0000313" key="1">
    <source>
        <dbReference type="EMBL" id="OXU24650.1"/>
    </source>
</evidence>
<dbReference type="AlphaFoldDB" id="A0A232F2D4"/>
<evidence type="ECO:0000313" key="2">
    <source>
        <dbReference type="Proteomes" id="UP000215335"/>
    </source>
</evidence>